<dbReference type="InterPro" id="IPR007330">
    <property type="entry name" value="MIT_dom"/>
</dbReference>
<dbReference type="KEGG" id="trg:TRUGW13939_06123"/>
<keyword evidence="1" id="KW-0175">Coiled coil</keyword>
<evidence type="ECO:0000256" key="1">
    <source>
        <dbReference type="SAM" id="Coils"/>
    </source>
</evidence>
<feature type="compositionally biased region" description="Polar residues" evidence="2">
    <location>
        <begin position="275"/>
        <end position="290"/>
    </location>
</feature>
<dbReference type="PANTHER" id="PTHR37327:SF1">
    <property type="entry name" value="MICROTUBULE INTERACTING AND TRANSPORT DOMAIN-CONTAINING PROTEIN"/>
    <property type="match status" value="1"/>
</dbReference>
<feature type="region of interest" description="Disordered" evidence="2">
    <location>
        <begin position="813"/>
        <end position="883"/>
    </location>
</feature>
<dbReference type="Proteomes" id="UP000509510">
    <property type="component" value="Chromosome III"/>
</dbReference>
<dbReference type="RefSeq" id="XP_035345172.1">
    <property type="nucleotide sequence ID" value="XM_035489279.1"/>
</dbReference>
<evidence type="ECO:0000259" key="3">
    <source>
        <dbReference type="Pfam" id="PF04212"/>
    </source>
</evidence>
<evidence type="ECO:0000256" key="2">
    <source>
        <dbReference type="SAM" id="MobiDB-lite"/>
    </source>
</evidence>
<dbReference type="SUPFAM" id="SSF116846">
    <property type="entry name" value="MIT domain"/>
    <property type="match status" value="1"/>
</dbReference>
<sequence length="985" mass="106924">MDDPIYRPRPQSRENTHDRTESGSVSPQRARRQQRGPSQKAMLSKALQKANTAVLLDNAANFEGAIEAYQDACQLLQLVMVRSSGTDDEKSKLQEIRNTYTSRIKELERLDLSSQQSGGDKALPERPLSDHSLAPTNSQPVGETENQDATPTQANNFSQETDIDTSLPDRRRSLLPSAYGDSATKASDPGAGQEEGFSSSQLVLDIGHFSEPFSPFAPPEAGNRHSDIVPANSELYELAASKGPEPANGNDPTSWLDTIDESGASSPVSAKSKLSMYSRTTGSRQESNGTEAEFDAALDAAVEAAYNEGLEPALNPLENAYDNGDDVVLNAKRNIEIAKQRVREAEREAQEAMARGLEQRRMMDESAWSHDNSMDLDYVGEEAEEEERILEEMTKGYVMDDFDLDLHTKSALPRQSDSSNFSGRTWGSSVTSNPATAITSLSTLAEESALPSGAAAMASKLPTVPQEQSVPLSSPPGVRARRLSGANMKQLKIDTNRTHGHPPGPKTEPFAAPFRSPPPPIPQYEPLPSVPLPPPNTSKPLPSVIPDKRTSNESLKEDGYGAGLSRAITQDSDDFNQSLLSSPPRPIGKTPSAPGILRKNTSSSSLGAMMARNMSVSTPDILNESPNTPSSSTFPTFDFQQRAIPNSFVPPLPTPTGTAFATGTPFADGLPRGFYLFDNDIHSPSTPGAPNESAPNAPLALEPCPGSYLHRPFWLMRSLYQTITHPRGGYLSTKLFIPKEVWLVKNVKIRAMEDKISLCDLLTAALLKLAQVDTYDADAVLEEMQSFENMLDQAQSSFSKKLGNEVGVQASLPLFKSPTTSEEPSVMAENSIPRSSNSTSKSYLASWRKLRSKSSGTPSGSHTPVPSSGRDSGKEGLTMNTLPMTLSPSTRIVKRNVVQLQFTGPNANYMGALARLFDAAQVLDQIVRQVEDPGLKHSSPTHVGLELSTRHAAEFFGFYVCRFALNDLGLLLDKYIKRGSEWVSL</sequence>
<feature type="compositionally biased region" description="Pro residues" evidence="2">
    <location>
        <begin position="515"/>
        <end position="537"/>
    </location>
</feature>
<feature type="region of interest" description="Disordered" evidence="2">
    <location>
        <begin position="494"/>
        <end position="558"/>
    </location>
</feature>
<feature type="region of interest" description="Disordered" evidence="2">
    <location>
        <begin position="413"/>
        <end position="432"/>
    </location>
</feature>
<feature type="compositionally biased region" description="Basic and acidic residues" evidence="2">
    <location>
        <begin position="546"/>
        <end position="558"/>
    </location>
</feature>
<feature type="region of interest" description="Disordered" evidence="2">
    <location>
        <begin position="241"/>
        <end position="291"/>
    </location>
</feature>
<feature type="compositionally biased region" description="Polar residues" evidence="2">
    <location>
        <begin position="832"/>
        <end position="843"/>
    </location>
</feature>
<dbReference type="Gene3D" id="1.20.58.80">
    <property type="entry name" value="Phosphotransferase system, lactose/cellobiose-type IIA subunit"/>
    <property type="match status" value="1"/>
</dbReference>
<feature type="region of interest" description="Disordered" evidence="2">
    <location>
        <begin position="107"/>
        <end position="197"/>
    </location>
</feature>
<feature type="compositionally biased region" description="Polar residues" evidence="2">
    <location>
        <begin position="853"/>
        <end position="870"/>
    </location>
</feature>
<dbReference type="InterPro" id="IPR036181">
    <property type="entry name" value="MIT_dom_sf"/>
</dbReference>
<dbReference type="GeneID" id="55993619"/>
<dbReference type="PANTHER" id="PTHR37327">
    <property type="entry name" value="CHROMOSOME 1, WHOLE GENOME SHOTGUN SEQUENCE"/>
    <property type="match status" value="1"/>
</dbReference>
<feature type="region of interest" description="Disordered" evidence="2">
    <location>
        <begin position="579"/>
        <end position="602"/>
    </location>
</feature>
<gene>
    <name evidence="4" type="ORF">TRUGW13939_06123</name>
</gene>
<organism evidence="4 5">
    <name type="scientific">Talaromyces rugulosus</name>
    <name type="common">Penicillium rugulosum</name>
    <dbReference type="NCBI Taxonomy" id="121627"/>
    <lineage>
        <taxon>Eukaryota</taxon>
        <taxon>Fungi</taxon>
        <taxon>Dikarya</taxon>
        <taxon>Ascomycota</taxon>
        <taxon>Pezizomycotina</taxon>
        <taxon>Eurotiomycetes</taxon>
        <taxon>Eurotiomycetidae</taxon>
        <taxon>Eurotiales</taxon>
        <taxon>Trichocomaceae</taxon>
        <taxon>Talaromyces</taxon>
        <taxon>Talaromyces sect. Islandici</taxon>
    </lineage>
</organism>
<name>A0A7H8QXY8_TALRU</name>
<reference evidence="5" key="1">
    <citation type="submission" date="2020-06" db="EMBL/GenBank/DDBJ databases">
        <title>A chromosome-scale genome assembly of Talaromyces rugulosus W13939.</title>
        <authorList>
            <person name="Wang B."/>
            <person name="Guo L."/>
            <person name="Ye K."/>
            <person name="Wang L."/>
        </authorList>
    </citation>
    <scope>NUCLEOTIDE SEQUENCE [LARGE SCALE GENOMIC DNA]</scope>
    <source>
        <strain evidence="5">W13939</strain>
    </source>
</reference>
<feature type="coiled-coil region" evidence="1">
    <location>
        <begin position="328"/>
        <end position="355"/>
    </location>
</feature>
<dbReference type="OrthoDB" id="2245455at2759"/>
<protein>
    <recommendedName>
        <fullName evidence="3">MIT domain-containing protein</fullName>
    </recommendedName>
</protein>
<feature type="region of interest" description="Disordered" evidence="2">
    <location>
        <begin position="1"/>
        <end position="45"/>
    </location>
</feature>
<evidence type="ECO:0000313" key="5">
    <source>
        <dbReference type="Proteomes" id="UP000509510"/>
    </source>
</evidence>
<accession>A0A7H8QXY8</accession>
<keyword evidence="5" id="KW-1185">Reference proteome</keyword>
<dbReference type="Pfam" id="PF04212">
    <property type="entry name" value="MIT"/>
    <property type="match status" value="1"/>
</dbReference>
<feature type="region of interest" description="Disordered" evidence="2">
    <location>
        <begin position="459"/>
        <end position="480"/>
    </location>
</feature>
<dbReference type="EMBL" id="CP055900">
    <property type="protein sequence ID" value="QKX58994.1"/>
    <property type="molecule type" value="Genomic_DNA"/>
</dbReference>
<evidence type="ECO:0000313" key="4">
    <source>
        <dbReference type="EMBL" id="QKX58994.1"/>
    </source>
</evidence>
<dbReference type="AlphaFoldDB" id="A0A7H8QXY8"/>
<feature type="compositionally biased region" description="Polar residues" evidence="2">
    <location>
        <begin position="147"/>
        <end position="160"/>
    </location>
</feature>
<proteinExistence type="predicted"/>
<feature type="domain" description="MIT" evidence="3">
    <location>
        <begin position="43"/>
        <end position="108"/>
    </location>
</feature>
<feature type="compositionally biased region" description="Basic and acidic residues" evidence="2">
    <location>
        <begin position="1"/>
        <end position="21"/>
    </location>
</feature>